<keyword evidence="4" id="KW-1185">Reference proteome</keyword>
<dbReference type="InterPro" id="IPR008160">
    <property type="entry name" value="Collagen"/>
</dbReference>
<protein>
    <submittedName>
        <fullName evidence="3">Macrophage receptor MARCO</fullName>
    </submittedName>
</protein>
<dbReference type="SUPFAM" id="SSF56496">
    <property type="entry name" value="Fibrinogen C-terminal domain-like"/>
    <property type="match status" value="1"/>
</dbReference>
<keyword evidence="3" id="KW-0675">Receptor</keyword>
<accession>A0A2B4S7P0</accession>
<dbReference type="Pfam" id="PF01391">
    <property type="entry name" value="Collagen"/>
    <property type="match status" value="2"/>
</dbReference>
<dbReference type="EMBL" id="LSMT01000152">
    <property type="protein sequence ID" value="PFX25386.1"/>
    <property type="molecule type" value="Genomic_DNA"/>
</dbReference>
<dbReference type="InterPro" id="IPR036056">
    <property type="entry name" value="Fibrinogen-like_C"/>
</dbReference>
<dbReference type="InterPro" id="IPR007110">
    <property type="entry name" value="Ig-like_dom"/>
</dbReference>
<comment type="caution">
    <text evidence="3">The sequence shown here is derived from an EMBL/GenBank/DDBJ whole genome shotgun (WGS) entry which is preliminary data.</text>
</comment>
<sequence length="573" mass="61591">MVSKIQPASFCQTSGKVCVPAPPGKKGSRGPRGRRGAQGQKRKRSEPGASGPRGMTGQKGEPGESASLPEVTISPETKTVTDNQTARFYCSTRGHPTPVVTWSKFRGLLAGERVKTNPNGRLEVTKSNFNDSGEYMCSAVTVLGKDTKTAKLFVEAKFTWSRPLTDLAEGRCNIKEGTLTITDFSVGDTGTYICAAQNKVGRKRAFTTLGIQRIPVISCEEVITKYSARHSGTYELTANSLRYMVYCDIGVDRTAWTLVARFSNSDGKNWMRHDGRWWYDQQSDNGTTNDPSINADMILPALLLVSDFEGVMRKHPVDHYKRKKRSNALSPTVGTINIQQVREEINNKLSEVCKSSNSICQAGPPGPPGALGYPGYKGEKGAPGREGPPGPSGPIGAQGLGGIRGPVGPQGVKGNKGDKGSVGATGIKGETGAKGLQGRKGSIGSKGNKGNKGSVGIQGPKGECVVPMRISVYPVSQEEDRCLLVNTDKENAEGDYICRATSRLGLAETVTTVIATRFIGISCQMIRWDQPGISDGIYYIHDKSTKTTFAGKMQALTEFKPVTPRYQLDAVKN</sequence>
<dbReference type="Pfam" id="PF07679">
    <property type="entry name" value="I-set"/>
    <property type="match status" value="1"/>
</dbReference>
<dbReference type="SUPFAM" id="SSF48726">
    <property type="entry name" value="Immunoglobulin"/>
    <property type="match status" value="2"/>
</dbReference>
<dbReference type="PROSITE" id="PS50835">
    <property type="entry name" value="IG_LIKE"/>
    <property type="match status" value="1"/>
</dbReference>
<dbReference type="PANTHER" id="PTHR24637:SF421">
    <property type="entry name" value="CUTICLE COLLAGEN DPY-2"/>
    <property type="match status" value="1"/>
</dbReference>
<feature type="compositionally biased region" description="Gly residues" evidence="1">
    <location>
        <begin position="396"/>
        <end position="405"/>
    </location>
</feature>
<reference evidence="4" key="1">
    <citation type="journal article" date="2017" name="bioRxiv">
        <title>Comparative analysis of the genomes of Stylophora pistillata and Acropora digitifera provides evidence for extensive differences between species of corals.</title>
        <authorList>
            <person name="Voolstra C.R."/>
            <person name="Li Y."/>
            <person name="Liew Y.J."/>
            <person name="Baumgarten S."/>
            <person name="Zoccola D."/>
            <person name="Flot J.-F."/>
            <person name="Tambutte S."/>
            <person name="Allemand D."/>
            <person name="Aranda M."/>
        </authorList>
    </citation>
    <scope>NUCLEOTIDE SEQUENCE [LARGE SCALE GENOMIC DNA]</scope>
</reference>
<dbReference type="SMART" id="SM00409">
    <property type="entry name" value="IG"/>
    <property type="match status" value="2"/>
</dbReference>
<evidence type="ECO:0000256" key="1">
    <source>
        <dbReference type="SAM" id="MobiDB-lite"/>
    </source>
</evidence>
<evidence type="ECO:0000313" key="3">
    <source>
        <dbReference type="EMBL" id="PFX25386.1"/>
    </source>
</evidence>
<gene>
    <name evidence="3" type="primary">MARCO</name>
    <name evidence="3" type="ORF">AWC38_SpisGene10004</name>
</gene>
<dbReference type="PANTHER" id="PTHR24637">
    <property type="entry name" value="COLLAGEN"/>
    <property type="match status" value="1"/>
</dbReference>
<dbReference type="InterPro" id="IPR003598">
    <property type="entry name" value="Ig_sub2"/>
</dbReference>
<dbReference type="InterPro" id="IPR013098">
    <property type="entry name" value="Ig_I-set"/>
</dbReference>
<feature type="compositionally biased region" description="Low complexity" evidence="1">
    <location>
        <begin position="439"/>
        <end position="456"/>
    </location>
</feature>
<dbReference type="SMART" id="SM00408">
    <property type="entry name" value="IGc2"/>
    <property type="match status" value="2"/>
</dbReference>
<organism evidence="3 4">
    <name type="scientific">Stylophora pistillata</name>
    <name type="common">Smooth cauliflower coral</name>
    <dbReference type="NCBI Taxonomy" id="50429"/>
    <lineage>
        <taxon>Eukaryota</taxon>
        <taxon>Metazoa</taxon>
        <taxon>Cnidaria</taxon>
        <taxon>Anthozoa</taxon>
        <taxon>Hexacorallia</taxon>
        <taxon>Scleractinia</taxon>
        <taxon>Astrocoeniina</taxon>
        <taxon>Pocilloporidae</taxon>
        <taxon>Stylophora</taxon>
    </lineage>
</organism>
<feature type="region of interest" description="Disordered" evidence="1">
    <location>
        <begin position="363"/>
        <end position="456"/>
    </location>
</feature>
<dbReference type="AlphaFoldDB" id="A0A2B4S7P0"/>
<feature type="compositionally biased region" description="Basic residues" evidence="1">
    <location>
        <begin position="26"/>
        <end position="44"/>
    </location>
</feature>
<dbReference type="Gene3D" id="2.60.40.10">
    <property type="entry name" value="Immunoglobulins"/>
    <property type="match status" value="2"/>
</dbReference>
<evidence type="ECO:0000313" key="4">
    <source>
        <dbReference type="Proteomes" id="UP000225706"/>
    </source>
</evidence>
<dbReference type="InterPro" id="IPR036179">
    <property type="entry name" value="Ig-like_dom_sf"/>
</dbReference>
<proteinExistence type="predicted"/>
<feature type="domain" description="Ig-like" evidence="2">
    <location>
        <begin position="69"/>
        <end position="155"/>
    </location>
</feature>
<dbReference type="InterPro" id="IPR013783">
    <property type="entry name" value="Ig-like_fold"/>
</dbReference>
<evidence type="ECO:0000259" key="2">
    <source>
        <dbReference type="PROSITE" id="PS50835"/>
    </source>
</evidence>
<dbReference type="InterPro" id="IPR003599">
    <property type="entry name" value="Ig_sub"/>
</dbReference>
<dbReference type="Proteomes" id="UP000225706">
    <property type="component" value="Unassembled WGS sequence"/>
</dbReference>
<name>A0A2B4S7P0_STYPI</name>
<feature type="region of interest" description="Disordered" evidence="1">
    <location>
        <begin position="1"/>
        <end position="79"/>
    </location>
</feature>
<dbReference type="OrthoDB" id="73209at2759"/>